<evidence type="ECO:0000256" key="7">
    <source>
        <dbReference type="ARBA" id="ARBA00076634"/>
    </source>
</evidence>
<feature type="region of interest" description="Disordered" evidence="8">
    <location>
        <begin position="430"/>
        <end position="470"/>
    </location>
</feature>
<evidence type="ECO:0000256" key="1">
    <source>
        <dbReference type="ARBA" id="ARBA00022801"/>
    </source>
</evidence>
<dbReference type="PROSITE" id="PS52009">
    <property type="entry name" value="GH84"/>
    <property type="match status" value="1"/>
</dbReference>
<dbReference type="OrthoDB" id="9975416at2759"/>
<feature type="domain" description="GH84" evidence="9">
    <location>
        <begin position="21"/>
        <end position="296"/>
    </location>
</feature>
<dbReference type="Gene3D" id="3.20.20.80">
    <property type="entry name" value="Glycosidases"/>
    <property type="match status" value="1"/>
</dbReference>
<evidence type="ECO:0000313" key="10">
    <source>
        <dbReference type="EMBL" id="KAB7499146.1"/>
    </source>
</evidence>
<feature type="compositionally biased region" description="Polar residues" evidence="8">
    <location>
        <begin position="439"/>
        <end position="451"/>
    </location>
</feature>
<keyword evidence="2" id="KW-0326">Glycosidase</keyword>
<reference evidence="10 11" key="1">
    <citation type="journal article" date="2019" name="PLoS Biol.">
        <title>Sex chromosomes control vertical transmission of feminizing Wolbachia symbionts in an isopod.</title>
        <authorList>
            <person name="Becking T."/>
            <person name="Chebbi M.A."/>
            <person name="Giraud I."/>
            <person name="Moumen B."/>
            <person name="Laverre T."/>
            <person name="Caubet Y."/>
            <person name="Peccoud J."/>
            <person name="Gilbert C."/>
            <person name="Cordaux R."/>
        </authorList>
    </citation>
    <scope>NUCLEOTIDE SEQUENCE [LARGE SCALE GENOMIC DNA]</scope>
    <source>
        <strain evidence="10">ANa2</strain>
        <tissue evidence="10">Whole body excluding digestive tract and cuticle</tissue>
    </source>
</reference>
<dbReference type="AlphaFoldDB" id="A0A5N5SY52"/>
<comment type="catalytic activity">
    <reaction evidence="5">
        <text>3-O-(N-acetyl-beta-D-glucosaminyl)-L-threonyl-[protein] + H2O = L-threonyl-[protein] + N-acetyl-D-glucosamine</text>
        <dbReference type="Rhea" id="RHEA:48892"/>
        <dbReference type="Rhea" id="RHEA-COMP:11060"/>
        <dbReference type="Rhea" id="RHEA-COMP:12252"/>
        <dbReference type="ChEBI" id="CHEBI:15377"/>
        <dbReference type="ChEBI" id="CHEBI:30013"/>
        <dbReference type="ChEBI" id="CHEBI:90840"/>
        <dbReference type="ChEBI" id="CHEBI:506227"/>
        <dbReference type="EC" id="3.2.1.169"/>
    </reaction>
</comment>
<sequence length="890" mass="99765">MADINLNIIENLNNLNERKNFTCGVVEGFYGRPWTPEQRKDLFSKLQKWGMNCYLYAPKDDYKHRAYWRELYTVEEAEHLTALITEARNHNVTFYYAISPGLDITYSGQKEVSALKRKLEQVQQLGCNAFAILFDDIDPEMSGADKEVFQSFAHAQVSVTNDIFTHLNQPKFMFCPTQYCSTRAVPSIQTSEYLNTLGAKLAPEIDIMWTGPKVISKILTVEHIREVTEVLKRPPIIWDNLHANDYDQARLFLGPYCGRSPDLIHLLRGVVTNPNCEYGPNFIAINTLGQWSRSSVETSCDNDAVSADIKLETEGDDSSDDCPTGLSPNAYHPRRALRLALMEWLPEFNKSVSAFGPVCQPQIPTPVPILPSVNTCMTITATTPAVPLTPGIPPTPNMNLIVEAINDSNFIPVSNPVMNSLVSENKVVLDNPPTEDAETASTVSQDNSSVSGLEPMDCNPSPSSSSLQEDTMVVETKPCDHESEDEENVIINKEEETPRIETETITPLVSDTSITSITSENELNVDDLQLLADLFYLPFEHGKLGLHFLTEFNWLKVNSHLVIEHNRDSSGTPKPEVQEWLNKASKFDEMTKAVKKMADKLLKVKNRSLLYELYPYVWDMRGVISLLNSYVQWLGFSKGWREAFISGDQEPWVFRGGLTAELQRLIPVDASNDLFVYKTPETPITTHYVIRPYTPLDRVNLYDLVLKTSDDGKDATPLFSAYPELKGDLVLGCYLENINDVTLMVVEDEAENLVGYCVADTNGSVYHDKYAAYLETLREKYPKVTVEEGSMLSPCEELLSSLSCDAEPMPESLINSYPACITLGVLHAVQDDSVTKRLLTCVLASLRAQGTFSGNVTVKAGEKNILEMYNRLGFREVATRGAYLYLGRAF</sequence>
<evidence type="ECO:0000256" key="8">
    <source>
        <dbReference type="SAM" id="MobiDB-lite"/>
    </source>
</evidence>
<dbReference type="SUPFAM" id="SSF51445">
    <property type="entry name" value="(Trans)glycosidases"/>
    <property type="match status" value="1"/>
</dbReference>
<evidence type="ECO:0000256" key="5">
    <source>
        <dbReference type="ARBA" id="ARBA00052136"/>
    </source>
</evidence>
<dbReference type="PANTHER" id="PTHR13170:SF16">
    <property type="entry name" value="PROTEIN O-GLCNACASE"/>
    <property type="match status" value="1"/>
</dbReference>
<dbReference type="InterPro" id="IPR016181">
    <property type="entry name" value="Acyl_CoA_acyltransferase"/>
</dbReference>
<dbReference type="FunFam" id="3.20.20.80:FF:000009">
    <property type="entry name" value="O-GlcNAcase BT_4395"/>
    <property type="match status" value="1"/>
</dbReference>
<name>A0A5N5SY52_9CRUS</name>
<dbReference type="GO" id="GO:0102571">
    <property type="term" value="F:[protein]-3-O-(N-acetyl-D-glucosaminyl)-L-serine/L-threonine O-N-acetyl-alpha-D-glucosaminase activity"/>
    <property type="evidence" value="ECO:0007669"/>
    <property type="project" value="UniProtKB-EC"/>
</dbReference>
<dbReference type="Pfam" id="PF07555">
    <property type="entry name" value="NAGidase"/>
    <property type="match status" value="1"/>
</dbReference>
<dbReference type="EC" id="3.2.1.169" evidence="6"/>
<dbReference type="Gene3D" id="1.20.58.240">
    <property type="entry name" value="STAT, domain 1"/>
    <property type="match status" value="1"/>
</dbReference>
<evidence type="ECO:0000256" key="6">
    <source>
        <dbReference type="ARBA" id="ARBA00066938"/>
    </source>
</evidence>
<evidence type="ECO:0000256" key="2">
    <source>
        <dbReference type="ARBA" id="ARBA00023295"/>
    </source>
</evidence>
<evidence type="ECO:0000256" key="3">
    <source>
        <dbReference type="ARBA" id="ARBA00030512"/>
    </source>
</evidence>
<keyword evidence="1" id="KW-0378">Hydrolase</keyword>
<dbReference type="Gene3D" id="3.40.630.30">
    <property type="match status" value="1"/>
</dbReference>
<keyword evidence="11" id="KW-1185">Reference proteome</keyword>
<evidence type="ECO:0000259" key="9">
    <source>
        <dbReference type="PROSITE" id="PS52009"/>
    </source>
</evidence>
<dbReference type="Proteomes" id="UP000326759">
    <property type="component" value="Unassembled WGS sequence"/>
</dbReference>
<dbReference type="InterPro" id="IPR051822">
    <property type="entry name" value="Glycosyl_Hydrolase_84"/>
</dbReference>
<evidence type="ECO:0000313" key="11">
    <source>
        <dbReference type="Proteomes" id="UP000326759"/>
    </source>
</evidence>
<dbReference type="InterPro" id="IPR017853">
    <property type="entry name" value="GH"/>
</dbReference>
<dbReference type="PANTHER" id="PTHR13170">
    <property type="entry name" value="O-GLCNACASE"/>
    <property type="match status" value="1"/>
</dbReference>
<gene>
    <name evidence="10" type="primary">Mgea5</name>
    <name evidence="10" type="ORF">Anas_09694</name>
</gene>
<dbReference type="GO" id="GO:0016231">
    <property type="term" value="F:beta-N-acetylglucosaminidase activity"/>
    <property type="evidence" value="ECO:0007669"/>
    <property type="project" value="TreeGrafter"/>
</dbReference>
<comment type="caution">
    <text evidence="10">The sequence shown here is derived from an EMBL/GenBank/DDBJ whole genome shotgun (WGS) entry which is preliminary data.</text>
</comment>
<protein>
    <recommendedName>
        <fullName evidence="6">protein O-GlcNAcase</fullName>
        <ecNumber evidence="6">3.2.1.169</ecNumber>
    </recommendedName>
    <alternativeName>
        <fullName evidence="3">Beta-N-acetylhexosaminidase</fullName>
    </alternativeName>
    <alternativeName>
        <fullName evidence="7">Beta-hexosaminidase</fullName>
    </alternativeName>
</protein>
<organism evidence="10 11">
    <name type="scientific">Armadillidium nasatum</name>
    <dbReference type="NCBI Taxonomy" id="96803"/>
    <lineage>
        <taxon>Eukaryota</taxon>
        <taxon>Metazoa</taxon>
        <taxon>Ecdysozoa</taxon>
        <taxon>Arthropoda</taxon>
        <taxon>Crustacea</taxon>
        <taxon>Multicrustacea</taxon>
        <taxon>Malacostraca</taxon>
        <taxon>Eumalacostraca</taxon>
        <taxon>Peracarida</taxon>
        <taxon>Isopoda</taxon>
        <taxon>Oniscidea</taxon>
        <taxon>Crinocheta</taxon>
        <taxon>Armadillidiidae</taxon>
        <taxon>Armadillidium</taxon>
    </lineage>
</organism>
<dbReference type="SUPFAM" id="SSF55729">
    <property type="entry name" value="Acyl-CoA N-acyltransferases (Nat)"/>
    <property type="match status" value="1"/>
</dbReference>
<dbReference type="GO" id="GO:0009100">
    <property type="term" value="P:glycoprotein metabolic process"/>
    <property type="evidence" value="ECO:0007669"/>
    <property type="project" value="TreeGrafter"/>
</dbReference>
<evidence type="ECO:0000256" key="4">
    <source>
        <dbReference type="ARBA" id="ARBA00050933"/>
    </source>
</evidence>
<accession>A0A5N5SY52</accession>
<proteinExistence type="predicted"/>
<comment type="catalytic activity">
    <reaction evidence="4">
        <text>3-O-(N-acetyl-beta-D-glucosaminyl)-L-seryl-[protein] + H2O = N-acetyl-D-glucosamine + L-seryl-[protein]</text>
        <dbReference type="Rhea" id="RHEA:48876"/>
        <dbReference type="Rhea" id="RHEA-COMP:9863"/>
        <dbReference type="Rhea" id="RHEA-COMP:12251"/>
        <dbReference type="ChEBI" id="CHEBI:15377"/>
        <dbReference type="ChEBI" id="CHEBI:29999"/>
        <dbReference type="ChEBI" id="CHEBI:90838"/>
        <dbReference type="ChEBI" id="CHEBI:506227"/>
        <dbReference type="EC" id="3.2.1.169"/>
    </reaction>
</comment>
<feature type="compositionally biased region" description="Polar residues" evidence="8">
    <location>
        <begin position="460"/>
        <end position="469"/>
    </location>
</feature>
<dbReference type="InterPro" id="IPR011496">
    <property type="entry name" value="O-GlcNAcase_cat"/>
</dbReference>
<dbReference type="EMBL" id="SEYY01018650">
    <property type="protein sequence ID" value="KAB7499146.1"/>
    <property type="molecule type" value="Genomic_DNA"/>
</dbReference>